<evidence type="ECO:0000256" key="1">
    <source>
        <dbReference type="SAM" id="Phobius"/>
    </source>
</evidence>
<gene>
    <name evidence="2" type="ORF">BDV23DRAFT_164725</name>
</gene>
<accession>A0A5N7BUS2</accession>
<sequence length="51" mass="5999">MLLQLESFSNVHRTTTLIIALLLCIHYSYYSTTIYREKVPHCQEESLDRAP</sequence>
<protein>
    <submittedName>
        <fullName evidence="2">Uncharacterized protein</fullName>
    </submittedName>
</protein>
<proteinExistence type="predicted"/>
<dbReference type="Proteomes" id="UP000326877">
    <property type="component" value="Unassembled WGS sequence"/>
</dbReference>
<keyword evidence="1" id="KW-1133">Transmembrane helix</keyword>
<dbReference type="EMBL" id="ML735331">
    <property type="protein sequence ID" value="KAE8385581.1"/>
    <property type="molecule type" value="Genomic_DNA"/>
</dbReference>
<feature type="transmembrane region" description="Helical" evidence="1">
    <location>
        <begin position="12"/>
        <end position="30"/>
    </location>
</feature>
<keyword evidence="1" id="KW-0812">Transmembrane</keyword>
<keyword evidence="1" id="KW-0472">Membrane</keyword>
<name>A0A5N7BUS2_PETAA</name>
<evidence type="ECO:0000313" key="2">
    <source>
        <dbReference type="EMBL" id="KAE8385581.1"/>
    </source>
</evidence>
<organism evidence="2">
    <name type="scientific">Petromyces alliaceus</name>
    <name type="common">Aspergillus alliaceus</name>
    <dbReference type="NCBI Taxonomy" id="209559"/>
    <lineage>
        <taxon>Eukaryota</taxon>
        <taxon>Fungi</taxon>
        <taxon>Dikarya</taxon>
        <taxon>Ascomycota</taxon>
        <taxon>Pezizomycotina</taxon>
        <taxon>Eurotiomycetes</taxon>
        <taxon>Eurotiomycetidae</taxon>
        <taxon>Eurotiales</taxon>
        <taxon>Aspergillaceae</taxon>
        <taxon>Aspergillus</taxon>
        <taxon>Aspergillus subgen. Circumdati</taxon>
    </lineage>
</organism>
<reference evidence="2" key="1">
    <citation type="submission" date="2019-04" db="EMBL/GenBank/DDBJ databases">
        <title>Friends and foes A comparative genomics studyof 23 Aspergillus species from section Flavi.</title>
        <authorList>
            <consortium name="DOE Joint Genome Institute"/>
            <person name="Kjaerbolling I."/>
            <person name="Vesth T."/>
            <person name="Frisvad J.C."/>
            <person name="Nybo J.L."/>
            <person name="Theobald S."/>
            <person name="Kildgaard S."/>
            <person name="Isbrandt T."/>
            <person name="Kuo A."/>
            <person name="Sato A."/>
            <person name="Lyhne E.K."/>
            <person name="Kogle M.E."/>
            <person name="Wiebenga A."/>
            <person name="Kun R.S."/>
            <person name="Lubbers R.J."/>
            <person name="Makela M.R."/>
            <person name="Barry K."/>
            <person name="Chovatia M."/>
            <person name="Clum A."/>
            <person name="Daum C."/>
            <person name="Haridas S."/>
            <person name="He G."/>
            <person name="LaButti K."/>
            <person name="Lipzen A."/>
            <person name="Mondo S."/>
            <person name="Riley R."/>
            <person name="Salamov A."/>
            <person name="Simmons B.A."/>
            <person name="Magnuson J.K."/>
            <person name="Henrissat B."/>
            <person name="Mortensen U.H."/>
            <person name="Larsen T.O."/>
            <person name="Devries R.P."/>
            <person name="Grigoriev I.V."/>
            <person name="Machida M."/>
            <person name="Baker S.E."/>
            <person name="Andersen M.R."/>
        </authorList>
    </citation>
    <scope>NUCLEOTIDE SEQUENCE [LARGE SCALE GENOMIC DNA]</scope>
    <source>
        <strain evidence="2">IBT 14317</strain>
    </source>
</reference>
<dbReference type="AlphaFoldDB" id="A0A5N7BUS2"/>